<proteinExistence type="inferred from homology"/>
<gene>
    <name evidence="3 7" type="primary">rps2</name>
</gene>
<feature type="domain" description="TRAM" evidence="6">
    <location>
        <begin position="182"/>
        <end position="245"/>
    </location>
</feature>
<evidence type="ECO:0000256" key="3">
    <source>
        <dbReference type="HAMAP-Rule" id="MF_00291"/>
    </source>
</evidence>
<sequence>MKQTKVNIGDVCVLKISALGPNGIGIDEYSYPFSIFVPNTKLNDIVKAKIIRVNLKGTGNYAIAKVLKVKPTDTTKKSVVERLKLEPNQLLTVNIKKVTATGAGLVNLKFGYKLIIPQAVVSNGTSMSGGIRQLGNTEELRQVQVVITRVKSKYAFAKIVNSPVSAGRGLSQVNGLSLSSPKLVEGSKYTLNIPKTAKKYGNYVFIKVQGSLVFLKIDLNAKAGDKVRIKITKVKNKYAIAKIIQINPLSLIKKRILIRNNIRQMIQNGMHLGEKAVKCNARMKNYIWFKKQGVVDGRSPEALALLARSASTTVDVASSLTKVPLIKKGNHIINLLKTRRCLNKALTQLTKYALKGSTFLFIGTKKAAAGLIARASLFSKNSFFVNTRWLGGLLTNWKTIRRSISKIRPILQEKQKIVADILEKRKRIKMRLIKKGLFIKSKTQLILKKGRSLLAKIKNPEYKALILDKTKKLALKQKELIENCQTLVSKHKVLELKRRKVMYQNIVLKQHIANTIINRYNSLLRQLTIYTQKLRQLKNLLILSNELKKIKNKAHEQNTKVLNIDNKKIKTLLKTTGTSASLNLLPQPPKDILNLILLTVKSNSKAFTGAFKDSAFLNIETKTSATNKALLVSDFVSSLSGFVPALQELIKTYENNINLIKTSLTQYSTSLNTIKISLRQDIEFHQLLVNELKTIKDKLNSQRQVIRIVRAKLTHFARQKRVIRFLPRLRHFKIWENASRFAGASFKTKIISIVQILMKKIVDPKLKYPVDNIYDSKLGHYSKKIASARKKKWQRFEKYFGGIAKMTEMTKSQISKNVAIIVGQKEEINAIRECKKVGIKMFNIVDTNCNPTLADHIIPANDDSRNSIKFVLNKFLVRIRLAQKLRRKTQLKQNKTIAYKKLKNMANQIRQNLNTNGGSKGRSPRKNSAIK</sequence>
<evidence type="ECO:0000256" key="1">
    <source>
        <dbReference type="ARBA" id="ARBA00004229"/>
    </source>
</evidence>
<dbReference type="PROSITE" id="PS50926">
    <property type="entry name" value="TRAM"/>
    <property type="match status" value="2"/>
</dbReference>
<evidence type="ECO:0000313" key="7">
    <source>
        <dbReference type="EMBL" id="ABU88336.1"/>
    </source>
</evidence>
<feature type="domain" description="TRAM" evidence="6">
    <location>
        <begin position="5"/>
        <end position="68"/>
    </location>
</feature>
<dbReference type="PANTHER" id="PTHR12534">
    <property type="entry name" value="30S RIBOSOMAL PROTEIN S2 PROKARYOTIC AND ORGANELLAR"/>
    <property type="match status" value="1"/>
</dbReference>
<dbReference type="SUPFAM" id="SSF52313">
    <property type="entry name" value="Ribosomal protein S2"/>
    <property type="match status" value="2"/>
</dbReference>
<feature type="region of interest" description="Disordered" evidence="5">
    <location>
        <begin position="912"/>
        <end position="931"/>
    </location>
</feature>
<accession>B2X2C3</accession>
<dbReference type="HAMAP" id="MF_00291_B">
    <property type="entry name" value="Ribosomal_uS2_B"/>
    <property type="match status" value="1"/>
</dbReference>
<evidence type="ECO:0000256" key="5">
    <source>
        <dbReference type="SAM" id="MobiDB-lite"/>
    </source>
</evidence>
<feature type="coiled-coil region" evidence="4">
    <location>
        <begin position="520"/>
        <end position="560"/>
    </location>
</feature>
<keyword evidence="4" id="KW-0175">Coiled coil</keyword>
<dbReference type="SUPFAM" id="SSF50249">
    <property type="entry name" value="Nucleic acid-binding proteins"/>
    <property type="match status" value="1"/>
</dbReference>
<dbReference type="Pfam" id="PF00318">
    <property type="entry name" value="Ribosomal_S2"/>
    <property type="match status" value="2"/>
</dbReference>
<evidence type="ECO:0000256" key="4">
    <source>
        <dbReference type="SAM" id="Coils"/>
    </source>
</evidence>
<protein>
    <recommendedName>
        <fullName evidence="3">Small ribosomal subunit protein uS2c</fullName>
    </recommendedName>
</protein>
<keyword evidence="3 7" id="KW-0689">Ribosomal protein</keyword>
<dbReference type="InterPro" id="IPR023591">
    <property type="entry name" value="Ribosomal_uS2_flav_dom_sf"/>
</dbReference>
<reference evidence="7" key="1">
    <citation type="journal article" date="2008" name="J. Phycol.">
        <title>Deep division in the Chlorophyceae (Chlorophyta) revealed by chloroplast phylogenomic analyseS.</title>
        <authorList>
            <person name="Turmel M."/>
            <person name="Brouard J.-S."/>
            <person name="Gagnon C."/>
            <person name="Otis C."/>
            <person name="Lemieux C."/>
        </authorList>
    </citation>
    <scope>NUCLEOTIDE SEQUENCE</scope>
    <source>
        <strain evidence="7">UTEX 97</strain>
    </source>
</reference>
<dbReference type="Gene3D" id="3.40.50.10490">
    <property type="entry name" value="Glucose-6-phosphate isomerase like protein, domain 1"/>
    <property type="match status" value="2"/>
</dbReference>
<evidence type="ECO:0000256" key="2">
    <source>
        <dbReference type="ARBA" id="ARBA00006242"/>
    </source>
</evidence>
<dbReference type="PANTHER" id="PTHR12534:SF0">
    <property type="entry name" value="SMALL RIBOSOMAL SUBUNIT PROTEIN US2M"/>
    <property type="match status" value="1"/>
</dbReference>
<geneLocation type="chloroplast" evidence="7"/>
<dbReference type="InterPro" id="IPR005706">
    <property type="entry name" value="Ribosomal_uS2_bac/mit/plastid"/>
</dbReference>
<dbReference type="Gene3D" id="2.40.50.140">
    <property type="entry name" value="Nucleic acid-binding proteins"/>
    <property type="match status" value="3"/>
</dbReference>
<name>B2X2C3_CHLMO</name>
<keyword evidence="7" id="KW-0150">Chloroplast</keyword>
<dbReference type="GO" id="GO:0003735">
    <property type="term" value="F:structural constituent of ribosome"/>
    <property type="evidence" value="ECO:0007669"/>
    <property type="project" value="InterPro"/>
</dbReference>
<keyword evidence="7" id="KW-0934">Plastid</keyword>
<dbReference type="GO" id="GO:0005763">
    <property type="term" value="C:mitochondrial small ribosomal subunit"/>
    <property type="evidence" value="ECO:0007669"/>
    <property type="project" value="TreeGrafter"/>
</dbReference>
<dbReference type="AlphaFoldDB" id="B2X2C3"/>
<dbReference type="CDD" id="cd01425">
    <property type="entry name" value="RPS2"/>
    <property type="match status" value="1"/>
</dbReference>
<comment type="similarity">
    <text evidence="2 3">Belongs to the universal ribosomal protein uS2 family.</text>
</comment>
<dbReference type="InterPro" id="IPR002792">
    <property type="entry name" value="TRAM_dom"/>
</dbReference>
<dbReference type="GO" id="GO:0006412">
    <property type="term" value="P:translation"/>
    <property type="evidence" value="ECO:0007669"/>
    <property type="project" value="UniProtKB-UniRule"/>
</dbReference>
<comment type="subcellular location">
    <subcellularLocation>
        <location evidence="1 3">Plastid</location>
        <location evidence="1 3">Chloroplast</location>
    </subcellularLocation>
</comment>
<dbReference type="NCBIfam" id="TIGR01011">
    <property type="entry name" value="rpsB_bact"/>
    <property type="match status" value="1"/>
</dbReference>
<dbReference type="InterPro" id="IPR012340">
    <property type="entry name" value="NA-bd_OB-fold"/>
</dbReference>
<dbReference type="InterPro" id="IPR001865">
    <property type="entry name" value="Ribosomal_uS2"/>
</dbReference>
<evidence type="ECO:0000259" key="6">
    <source>
        <dbReference type="PROSITE" id="PS50926"/>
    </source>
</evidence>
<dbReference type="GO" id="GO:0009507">
    <property type="term" value="C:chloroplast"/>
    <property type="evidence" value="ECO:0007669"/>
    <property type="project" value="UniProtKB-SubCell"/>
</dbReference>
<dbReference type="EMBL" id="EF587493">
    <property type="protein sequence ID" value="ABU88336.1"/>
    <property type="molecule type" value="Genomic_DNA"/>
</dbReference>
<keyword evidence="3" id="KW-0687">Ribonucleoprotein</keyword>
<organism evidence="7">
    <name type="scientific">Chlamydomonas moewusii</name>
    <name type="common">Chlamydomonas eugametos</name>
    <dbReference type="NCBI Taxonomy" id="3054"/>
    <lineage>
        <taxon>Eukaryota</taxon>
        <taxon>Viridiplantae</taxon>
        <taxon>Chlorophyta</taxon>
        <taxon>core chlorophytes</taxon>
        <taxon>Chlorophyceae</taxon>
        <taxon>CS clade</taxon>
        <taxon>Chlamydomonadales</taxon>
        <taxon>Chlamydomonadaceae</taxon>
        <taxon>Chlamydomonas</taxon>
    </lineage>
</organism>